<dbReference type="SUPFAM" id="SSF69318">
    <property type="entry name" value="Integrin alpha N-terminal domain"/>
    <property type="match status" value="1"/>
</dbReference>
<accession>A0A7W9GCP2</accession>
<feature type="chain" id="PRO_5038866597" description="Repeat domain-containing protein" evidence="2">
    <location>
        <begin position="30"/>
        <end position="866"/>
    </location>
</feature>
<dbReference type="InterPro" id="IPR013517">
    <property type="entry name" value="FG-GAP"/>
</dbReference>
<dbReference type="Pfam" id="PF13517">
    <property type="entry name" value="FG-GAP_3"/>
    <property type="match status" value="2"/>
</dbReference>
<evidence type="ECO:0000256" key="2">
    <source>
        <dbReference type="SAM" id="SignalP"/>
    </source>
</evidence>
<feature type="signal peptide" evidence="2">
    <location>
        <begin position="1"/>
        <end position="29"/>
    </location>
</feature>
<dbReference type="PANTHER" id="PTHR46580">
    <property type="entry name" value="SENSOR KINASE-RELATED"/>
    <property type="match status" value="1"/>
</dbReference>
<dbReference type="Gene3D" id="2.60.120.260">
    <property type="entry name" value="Galactose-binding domain-like"/>
    <property type="match status" value="1"/>
</dbReference>
<evidence type="ECO:0000313" key="4">
    <source>
        <dbReference type="Proteomes" id="UP000579153"/>
    </source>
</evidence>
<comment type="caution">
    <text evidence="3">The sequence shown here is derived from an EMBL/GenBank/DDBJ whole genome shotgun (WGS) entry which is preliminary data.</text>
</comment>
<name>A0A7W9GCP2_9ACTN</name>
<reference evidence="3 4" key="1">
    <citation type="submission" date="2020-08" db="EMBL/GenBank/DDBJ databases">
        <title>Sequencing the genomes of 1000 actinobacteria strains.</title>
        <authorList>
            <person name="Klenk H.-P."/>
        </authorList>
    </citation>
    <scope>NUCLEOTIDE SEQUENCE [LARGE SCALE GENOMIC DNA]</scope>
    <source>
        <strain evidence="3 4">DSM 45507</strain>
    </source>
</reference>
<proteinExistence type="predicted"/>
<evidence type="ECO:0000313" key="3">
    <source>
        <dbReference type="EMBL" id="MBB5781337.1"/>
    </source>
</evidence>
<dbReference type="AlphaFoldDB" id="A0A7W9GCP2"/>
<keyword evidence="1 2" id="KW-0732">Signal</keyword>
<dbReference type="EMBL" id="JACHMB010000001">
    <property type="protein sequence ID" value="MBB5781337.1"/>
    <property type="molecule type" value="Genomic_DNA"/>
</dbReference>
<dbReference type="RefSeq" id="WP_221519733.1">
    <property type="nucleotide sequence ID" value="NZ_JACHMB010000001.1"/>
</dbReference>
<dbReference type="Proteomes" id="UP000579153">
    <property type="component" value="Unassembled WGS sequence"/>
</dbReference>
<evidence type="ECO:0008006" key="5">
    <source>
        <dbReference type="Google" id="ProtNLM"/>
    </source>
</evidence>
<keyword evidence="4" id="KW-1185">Reference proteome</keyword>
<dbReference type="Gene3D" id="2.40.128.340">
    <property type="match status" value="2"/>
</dbReference>
<evidence type="ECO:0000256" key="1">
    <source>
        <dbReference type="ARBA" id="ARBA00022729"/>
    </source>
</evidence>
<dbReference type="PANTHER" id="PTHR46580:SF2">
    <property type="entry name" value="MAM DOMAIN-CONTAINING PROTEIN"/>
    <property type="match status" value="1"/>
</dbReference>
<gene>
    <name evidence="3" type="ORF">HD596_008093</name>
</gene>
<dbReference type="InterPro" id="IPR028994">
    <property type="entry name" value="Integrin_alpha_N"/>
</dbReference>
<protein>
    <recommendedName>
        <fullName evidence="5">Repeat domain-containing protein</fullName>
    </recommendedName>
</protein>
<organism evidence="3 4">
    <name type="scientific">Nonomuraea jabiensis</name>
    <dbReference type="NCBI Taxonomy" id="882448"/>
    <lineage>
        <taxon>Bacteria</taxon>
        <taxon>Bacillati</taxon>
        <taxon>Actinomycetota</taxon>
        <taxon>Actinomycetes</taxon>
        <taxon>Streptosporangiales</taxon>
        <taxon>Streptosporangiaceae</taxon>
        <taxon>Nonomuraea</taxon>
    </lineage>
</organism>
<sequence>MFSIVRRCLGAGLATLLMMTIAAVPEARAAASPPPSPFFSTVQIDSGATVGAPAAGDNRNHGDLWPNCWSDDDNVYTAYGDGIGFAGTYSDIGVARVSGMPGSLTGAQLPIGDNVGQVWTANHTRKPTGMACVGGTLYLAVQDLAFDFDDAPAATIAKSTDHGRTWTWDRSGPMFGNGVFTTIMFLDYGKAYGNAPDGYVYAYGLDHNWRDSFANRVPDPVDLWLARVPKDQVQNRSAWEFVSGFTASGAPTWSADIARRVAVMHDDRRVYQDVYTAGRAKNLTVVSQGGVVYNKPLNRYLYTSWTEYTFEFYESPTPWGPWKHFSGKDFGGYPWTTTKHGGYATTIPSKYISADGKSMWLQSNVCPCGGGFPEGQHWAYTFSLRRMRLEPHVDTTPANPPDGARNLAREPGTAGVERVAHFGNVGYYNDGDKARSEDDWNDERKGASWWGYTWPREYLMNKVAFTGGQIFGDGGWFASDLRVQVRRNHEWVNVTGLRITPDYPYDNTAGPNRTYELGFNPIDGDGVRVIGAPGGTRTFTSIAELEVYYTGTSGTMFGGSPADFTGDGKDDIVAFTHGASADVWAAASTGTGFGASAKWHDFFAPSGEIPYTGDFTGDGKADIITFTQGATGDVYVAPSTGNGFGPGVKWHEWFAPSGEVPAVGDFDGDGKDDIATFTRGAAADVHVALSSGTAFGAGQKWHDFFGANGEFPAVGDVNGDGKDDLIVFTQGSTADVYVAMSTGHGFGPATKVADSFAPGADQPRVGDFDGDGRDDIAAFTNDPAADVSVALSDGAGFKAATKWHDDFAPAGEFPYVGDYDGDGKDDIVSFTHTPSADVRVSLSTGTSFSGGGKWHDFFGLPGETTL</sequence>